<dbReference type="InterPro" id="IPR029000">
    <property type="entry name" value="Cyclophilin-like_dom_sf"/>
</dbReference>
<evidence type="ECO:0000313" key="6">
    <source>
        <dbReference type="Proteomes" id="UP000188602"/>
    </source>
</evidence>
<dbReference type="PANTHER" id="PTHR43309:SF3">
    <property type="entry name" value="5-OXOPROLINASE SUBUNIT C"/>
    <property type="match status" value="1"/>
</dbReference>
<feature type="domain" description="Carboxyltransferase" evidence="4">
    <location>
        <begin position="23"/>
        <end position="297"/>
    </location>
</feature>
<dbReference type="InterPro" id="IPR052708">
    <property type="entry name" value="PxpC"/>
</dbReference>
<dbReference type="RefSeq" id="WP_077423729.1">
    <property type="nucleotide sequence ID" value="NZ_MLHQ01000011.1"/>
</dbReference>
<name>A0A1V3JRU6_9PAST</name>
<dbReference type="EMBL" id="MLHQ01000011">
    <property type="protein sequence ID" value="OOF59018.1"/>
    <property type="molecule type" value="Genomic_DNA"/>
</dbReference>
<evidence type="ECO:0000313" key="5">
    <source>
        <dbReference type="EMBL" id="OOF59018.1"/>
    </source>
</evidence>
<dbReference type="GO" id="GO:0005524">
    <property type="term" value="F:ATP binding"/>
    <property type="evidence" value="ECO:0007669"/>
    <property type="project" value="UniProtKB-KW"/>
</dbReference>
<keyword evidence="6" id="KW-1185">Reference proteome</keyword>
<dbReference type="SUPFAM" id="SSF50891">
    <property type="entry name" value="Cyclophilin-like"/>
    <property type="match status" value="1"/>
</dbReference>
<dbReference type="STRING" id="1907939.BKL49_05630"/>
<dbReference type="Proteomes" id="UP000188602">
    <property type="component" value="Unassembled WGS sequence"/>
</dbReference>
<keyword evidence="2" id="KW-0378">Hydrolase</keyword>
<evidence type="ECO:0000256" key="3">
    <source>
        <dbReference type="ARBA" id="ARBA00022840"/>
    </source>
</evidence>
<evidence type="ECO:0000256" key="2">
    <source>
        <dbReference type="ARBA" id="ARBA00022801"/>
    </source>
</evidence>
<dbReference type="SMART" id="SM00797">
    <property type="entry name" value="AHS2"/>
    <property type="match status" value="1"/>
</dbReference>
<protein>
    <recommendedName>
        <fullName evidence="4">Carboxyltransferase domain-containing protein</fullName>
    </recommendedName>
</protein>
<evidence type="ECO:0000259" key="4">
    <source>
        <dbReference type="SMART" id="SM00797"/>
    </source>
</evidence>
<sequence length="309" mass="34350">MIEILAIQARATVQDLGRFGYRHLGISHSGAMDKLALQAGNLLLGNDPNCAAIEIALSSVRVKFLKSMAFCVTGAFYEMNLDDKPIYAYCRYYAEAGQILTLHRAKIGMYGYLCVQGGIDVPLELGSAATDIRATLGGVAGRYLQQGDGLKTYSDSRKLCELAVAPIPLKDTIYAVPSSEYDDFKRKSQYHWWQGKWTLQSNSDRMGYRFQGDPLELMKPLEMLSHAIQFGTVQVPPNGQPIILMADAQTTGGYPKIANIIDADLGRLAQIRLGSTVKFEMVNLAQATKYRRQNEVYLNHIRRIVDATR</sequence>
<reference evidence="5 6" key="1">
    <citation type="submission" date="2016-10" db="EMBL/GenBank/DDBJ databases">
        <title>Rodentibacter gen. nov. and new species.</title>
        <authorList>
            <person name="Christensen H."/>
        </authorList>
    </citation>
    <scope>NUCLEOTIDE SEQUENCE [LARGE SCALE GENOMIC DNA]</scope>
    <source>
        <strain evidence="5 6">Ac151</strain>
    </source>
</reference>
<dbReference type="InterPro" id="IPR003778">
    <property type="entry name" value="CT_A_B"/>
</dbReference>
<evidence type="ECO:0000256" key="1">
    <source>
        <dbReference type="ARBA" id="ARBA00022741"/>
    </source>
</evidence>
<dbReference type="PANTHER" id="PTHR43309">
    <property type="entry name" value="5-OXOPROLINASE SUBUNIT C"/>
    <property type="match status" value="1"/>
</dbReference>
<dbReference type="Pfam" id="PF02626">
    <property type="entry name" value="CT_A_B"/>
    <property type="match status" value="1"/>
</dbReference>
<organism evidence="5 6">
    <name type="scientific">Rodentibacter myodis</name>
    <dbReference type="NCBI Taxonomy" id="1907939"/>
    <lineage>
        <taxon>Bacteria</taxon>
        <taxon>Pseudomonadati</taxon>
        <taxon>Pseudomonadota</taxon>
        <taxon>Gammaproteobacteria</taxon>
        <taxon>Pasteurellales</taxon>
        <taxon>Pasteurellaceae</taxon>
        <taxon>Rodentibacter</taxon>
    </lineage>
</organism>
<gene>
    <name evidence="5" type="ORF">BKL49_05630</name>
</gene>
<keyword evidence="1" id="KW-0547">Nucleotide-binding</keyword>
<dbReference type="Gene3D" id="2.40.100.10">
    <property type="entry name" value="Cyclophilin-like"/>
    <property type="match status" value="1"/>
</dbReference>
<dbReference type="AlphaFoldDB" id="A0A1V3JRU6"/>
<keyword evidence="3" id="KW-0067">ATP-binding</keyword>
<dbReference type="GO" id="GO:0016787">
    <property type="term" value="F:hydrolase activity"/>
    <property type="evidence" value="ECO:0007669"/>
    <property type="project" value="UniProtKB-KW"/>
</dbReference>
<comment type="caution">
    <text evidence="5">The sequence shown here is derived from an EMBL/GenBank/DDBJ whole genome shotgun (WGS) entry which is preliminary data.</text>
</comment>
<dbReference type="OrthoDB" id="9768696at2"/>
<accession>A0A1V3JRU6</accession>
<dbReference type="NCBIfam" id="TIGR00724">
    <property type="entry name" value="urea_amlyse_rel"/>
    <property type="match status" value="1"/>
</dbReference>
<proteinExistence type="predicted"/>